<keyword evidence="5 8" id="KW-1133">Transmembrane helix</keyword>
<sequence>MLDSLLLVPGSQLLLVLVSTIGIFVTVITYTRIAGLRSFSTMSSFDFAMTVAVGSLMATVAVAQVSLVEGMTALAVLYLTQVAVALLRRFSPFKSAVDNTPLLLMVDGTMLRENMRKARVTRDDIVSKLRSANVRDMESVRAVVLETTGDISVLHGPGQPDRDLFGDVRDGHRIGGPDA</sequence>
<feature type="region of interest" description="Disordered" evidence="7">
    <location>
        <begin position="156"/>
        <end position="179"/>
    </location>
</feature>
<evidence type="ECO:0000256" key="2">
    <source>
        <dbReference type="ARBA" id="ARBA00006448"/>
    </source>
</evidence>
<dbReference type="GO" id="GO:0005886">
    <property type="term" value="C:plasma membrane"/>
    <property type="evidence" value="ECO:0007669"/>
    <property type="project" value="UniProtKB-SubCell"/>
</dbReference>
<proteinExistence type="inferred from homology"/>
<evidence type="ECO:0000256" key="5">
    <source>
        <dbReference type="ARBA" id="ARBA00022989"/>
    </source>
</evidence>
<comment type="similarity">
    <text evidence="2">Belongs to the UPF0702 family.</text>
</comment>
<reference evidence="10" key="1">
    <citation type="submission" date="2020-10" db="EMBL/GenBank/DDBJ databases">
        <title>De novo genome project of the cellulose decomposer Thermobifida halotolerans type strain.</title>
        <authorList>
            <person name="Nagy I."/>
            <person name="Horvath B."/>
            <person name="Kukolya J."/>
            <person name="Nagy I."/>
            <person name="Orsini M."/>
        </authorList>
    </citation>
    <scope>NUCLEOTIDE SEQUENCE</scope>
    <source>
        <strain evidence="10">DSM 44931</strain>
    </source>
</reference>
<name>A0AA97LV61_9ACTN</name>
<dbReference type="RefSeq" id="WP_068691078.1">
    <property type="nucleotide sequence ID" value="NZ_CP063196.1"/>
</dbReference>
<evidence type="ECO:0000256" key="1">
    <source>
        <dbReference type="ARBA" id="ARBA00004651"/>
    </source>
</evidence>
<organism evidence="10 11">
    <name type="scientific">Thermobifida halotolerans</name>
    <dbReference type="NCBI Taxonomy" id="483545"/>
    <lineage>
        <taxon>Bacteria</taxon>
        <taxon>Bacillati</taxon>
        <taxon>Actinomycetota</taxon>
        <taxon>Actinomycetes</taxon>
        <taxon>Streptosporangiales</taxon>
        <taxon>Nocardiopsidaceae</taxon>
        <taxon>Thermobifida</taxon>
    </lineage>
</organism>
<keyword evidence="3" id="KW-1003">Cell membrane</keyword>
<evidence type="ECO:0000313" key="11">
    <source>
        <dbReference type="Proteomes" id="UP000265719"/>
    </source>
</evidence>
<accession>A0AA97LV61</accession>
<dbReference type="InterPro" id="IPR023090">
    <property type="entry name" value="UPF0702_alpha/beta_dom_sf"/>
</dbReference>
<dbReference type="AlphaFoldDB" id="A0AA97LV61"/>
<comment type="subcellular location">
    <subcellularLocation>
        <location evidence="1">Cell membrane</location>
        <topology evidence="1">Multi-pass membrane protein</topology>
    </subcellularLocation>
</comment>
<dbReference type="KEGG" id="thao:NI17_018130"/>
<evidence type="ECO:0000259" key="9">
    <source>
        <dbReference type="Pfam" id="PF04239"/>
    </source>
</evidence>
<dbReference type="Proteomes" id="UP000265719">
    <property type="component" value="Chromosome"/>
</dbReference>
<dbReference type="PANTHER" id="PTHR34582">
    <property type="entry name" value="UPF0702 TRANSMEMBRANE PROTEIN YCAP"/>
    <property type="match status" value="1"/>
</dbReference>
<evidence type="ECO:0000256" key="3">
    <source>
        <dbReference type="ARBA" id="ARBA00022475"/>
    </source>
</evidence>
<keyword evidence="6 8" id="KW-0472">Membrane</keyword>
<keyword evidence="11" id="KW-1185">Reference proteome</keyword>
<dbReference type="EMBL" id="CP063196">
    <property type="protein sequence ID" value="UOE18697.1"/>
    <property type="molecule type" value="Genomic_DNA"/>
</dbReference>
<feature type="domain" description="YetF C-terminal" evidence="9">
    <location>
        <begin position="89"/>
        <end position="155"/>
    </location>
</feature>
<keyword evidence="4 8" id="KW-0812">Transmembrane</keyword>
<dbReference type="PANTHER" id="PTHR34582:SF6">
    <property type="entry name" value="UPF0702 TRANSMEMBRANE PROTEIN YCAP"/>
    <property type="match status" value="1"/>
</dbReference>
<evidence type="ECO:0000256" key="6">
    <source>
        <dbReference type="ARBA" id="ARBA00023136"/>
    </source>
</evidence>
<evidence type="ECO:0000313" key="10">
    <source>
        <dbReference type="EMBL" id="UOE18697.1"/>
    </source>
</evidence>
<dbReference type="InterPro" id="IPR007353">
    <property type="entry name" value="DUF421"/>
</dbReference>
<evidence type="ECO:0000256" key="7">
    <source>
        <dbReference type="SAM" id="MobiDB-lite"/>
    </source>
</evidence>
<gene>
    <name evidence="10" type="ORF">NI17_018130</name>
</gene>
<protein>
    <submittedName>
        <fullName evidence="10">DUF421 domain-containing protein</fullName>
    </submittedName>
</protein>
<dbReference type="Gene3D" id="3.30.240.20">
    <property type="entry name" value="bsu07140 like domains"/>
    <property type="match status" value="1"/>
</dbReference>
<evidence type="ECO:0000256" key="8">
    <source>
        <dbReference type="SAM" id="Phobius"/>
    </source>
</evidence>
<dbReference type="Pfam" id="PF04239">
    <property type="entry name" value="DUF421"/>
    <property type="match status" value="1"/>
</dbReference>
<evidence type="ECO:0000256" key="4">
    <source>
        <dbReference type="ARBA" id="ARBA00022692"/>
    </source>
</evidence>
<feature type="transmembrane region" description="Helical" evidence="8">
    <location>
        <begin position="12"/>
        <end position="33"/>
    </location>
</feature>
<feature type="compositionally biased region" description="Basic and acidic residues" evidence="7">
    <location>
        <begin position="160"/>
        <end position="179"/>
    </location>
</feature>